<evidence type="ECO:0000256" key="9">
    <source>
        <dbReference type="ARBA" id="ARBA00023012"/>
    </source>
</evidence>
<dbReference type="InterPro" id="IPR005467">
    <property type="entry name" value="His_kinase_dom"/>
</dbReference>
<comment type="caution">
    <text evidence="13">The sequence shown here is derived from an EMBL/GenBank/DDBJ whole genome shotgun (WGS) entry which is preliminary data.</text>
</comment>
<dbReference type="PANTHER" id="PTHR42878:SF7">
    <property type="entry name" value="SENSOR HISTIDINE KINASE GLRK"/>
    <property type="match status" value="1"/>
</dbReference>
<dbReference type="CDD" id="cd06225">
    <property type="entry name" value="HAMP"/>
    <property type="match status" value="1"/>
</dbReference>
<dbReference type="Gene3D" id="3.30.565.10">
    <property type="entry name" value="Histidine kinase-like ATPase, C-terminal domain"/>
    <property type="match status" value="1"/>
</dbReference>
<dbReference type="CDD" id="cd00075">
    <property type="entry name" value="HATPase"/>
    <property type="match status" value="1"/>
</dbReference>
<dbReference type="Pfam" id="PF00512">
    <property type="entry name" value="HisKA"/>
    <property type="match status" value="1"/>
</dbReference>
<dbReference type="Gene3D" id="6.10.340.10">
    <property type="match status" value="1"/>
</dbReference>
<feature type="transmembrane region" description="Helical" evidence="10">
    <location>
        <begin position="9"/>
        <end position="29"/>
    </location>
</feature>
<evidence type="ECO:0000256" key="4">
    <source>
        <dbReference type="ARBA" id="ARBA00022553"/>
    </source>
</evidence>
<dbReference type="SMART" id="SM00304">
    <property type="entry name" value="HAMP"/>
    <property type="match status" value="1"/>
</dbReference>
<comment type="catalytic activity">
    <reaction evidence="1">
        <text>ATP + protein L-histidine = ADP + protein N-phospho-L-histidine.</text>
        <dbReference type="EC" id="2.7.13.3"/>
    </reaction>
</comment>
<keyword evidence="5" id="KW-0808">Transferase</keyword>
<dbReference type="InterPro" id="IPR003660">
    <property type="entry name" value="HAMP_dom"/>
</dbReference>
<dbReference type="InterPro" id="IPR050351">
    <property type="entry name" value="BphY/WalK/GraS-like"/>
</dbReference>
<dbReference type="Pfam" id="PF00672">
    <property type="entry name" value="HAMP"/>
    <property type="match status" value="1"/>
</dbReference>
<dbReference type="PROSITE" id="PS50109">
    <property type="entry name" value="HIS_KIN"/>
    <property type="match status" value="1"/>
</dbReference>
<accession>A0ABT2U0N0</accession>
<dbReference type="SMART" id="SM00388">
    <property type="entry name" value="HisKA"/>
    <property type="match status" value="1"/>
</dbReference>
<keyword evidence="9" id="KW-0902">Two-component regulatory system</keyword>
<dbReference type="SUPFAM" id="SSF55874">
    <property type="entry name" value="ATPase domain of HSP90 chaperone/DNA topoisomerase II/histidine kinase"/>
    <property type="match status" value="1"/>
</dbReference>
<dbReference type="InterPro" id="IPR004358">
    <property type="entry name" value="Sig_transdc_His_kin-like_C"/>
</dbReference>
<dbReference type="GO" id="GO:0016301">
    <property type="term" value="F:kinase activity"/>
    <property type="evidence" value="ECO:0007669"/>
    <property type="project" value="UniProtKB-KW"/>
</dbReference>
<dbReference type="SUPFAM" id="SSF55785">
    <property type="entry name" value="PYP-like sensor domain (PAS domain)"/>
    <property type="match status" value="1"/>
</dbReference>
<dbReference type="Gene3D" id="3.30.450.20">
    <property type="entry name" value="PAS domain"/>
    <property type="match status" value="1"/>
</dbReference>
<evidence type="ECO:0000256" key="2">
    <source>
        <dbReference type="ARBA" id="ARBA00004370"/>
    </source>
</evidence>
<protein>
    <recommendedName>
        <fullName evidence="3">histidine kinase</fullName>
        <ecNumber evidence="3">2.7.13.3</ecNumber>
    </recommendedName>
</protein>
<dbReference type="Gene3D" id="1.10.287.130">
    <property type="match status" value="1"/>
</dbReference>
<evidence type="ECO:0000256" key="8">
    <source>
        <dbReference type="ARBA" id="ARBA00022840"/>
    </source>
</evidence>
<dbReference type="EC" id="2.7.13.3" evidence="3"/>
<organism evidence="13 14">
    <name type="scientific">Agathobaculum ammoniilyticum</name>
    <dbReference type="NCBI Taxonomy" id="2981778"/>
    <lineage>
        <taxon>Bacteria</taxon>
        <taxon>Bacillati</taxon>
        <taxon>Bacillota</taxon>
        <taxon>Clostridia</taxon>
        <taxon>Eubacteriales</taxon>
        <taxon>Butyricicoccaceae</taxon>
        <taxon>Agathobaculum</taxon>
    </lineage>
</organism>
<dbReference type="InterPro" id="IPR003661">
    <property type="entry name" value="HisK_dim/P_dom"/>
</dbReference>
<evidence type="ECO:0000256" key="6">
    <source>
        <dbReference type="ARBA" id="ARBA00022741"/>
    </source>
</evidence>
<feature type="domain" description="Histidine kinase" evidence="11">
    <location>
        <begin position="364"/>
        <end position="584"/>
    </location>
</feature>
<dbReference type="Pfam" id="PF02518">
    <property type="entry name" value="HATPase_c"/>
    <property type="match status" value="1"/>
</dbReference>
<name>A0ABT2U0N0_9FIRM</name>
<dbReference type="Pfam" id="PF08448">
    <property type="entry name" value="PAS_4"/>
    <property type="match status" value="1"/>
</dbReference>
<keyword evidence="7 13" id="KW-0418">Kinase</keyword>
<keyword evidence="8" id="KW-0067">ATP-binding</keyword>
<evidence type="ECO:0000256" key="3">
    <source>
        <dbReference type="ARBA" id="ARBA00012438"/>
    </source>
</evidence>
<dbReference type="PROSITE" id="PS50885">
    <property type="entry name" value="HAMP"/>
    <property type="match status" value="1"/>
</dbReference>
<proteinExistence type="predicted"/>
<evidence type="ECO:0000256" key="7">
    <source>
        <dbReference type="ARBA" id="ARBA00022777"/>
    </source>
</evidence>
<dbReference type="SMART" id="SM00387">
    <property type="entry name" value="HATPase_c"/>
    <property type="match status" value="1"/>
</dbReference>
<evidence type="ECO:0000256" key="10">
    <source>
        <dbReference type="SAM" id="Phobius"/>
    </source>
</evidence>
<keyword evidence="6" id="KW-0547">Nucleotide-binding</keyword>
<evidence type="ECO:0000313" key="14">
    <source>
        <dbReference type="Proteomes" id="UP001652397"/>
    </source>
</evidence>
<evidence type="ECO:0000313" key="13">
    <source>
        <dbReference type="EMBL" id="MCU6788179.1"/>
    </source>
</evidence>
<dbReference type="InterPro" id="IPR035965">
    <property type="entry name" value="PAS-like_dom_sf"/>
</dbReference>
<evidence type="ECO:0000256" key="5">
    <source>
        <dbReference type="ARBA" id="ARBA00022679"/>
    </source>
</evidence>
<feature type="domain" description="HAMP" evidence="12">
    <location>
        <begin position="191"/>
        <end position="243"/>
    </location>
</feature>
<keyword evidence="10" id="KW-0472">Membrane</keyword>
<feature type="transmembrane region" description="Helical" evidence="10">
    <location>
        <begin position="167"/>
        <end position="189"/>
    </location>
</feature>
<dbReference type="Proteomes" id="UP001652397">
    <property type="component" value="Unassembled WGS sequence"/>
</dbReference>
<dbReference type="InterPro" id="IPR003594">
    <property type="entry name" value="HATPase_dom"/>
</dbReference>
<keyword evidence="10" id="KW-1133">Transmembrane helix</keyword>
<dbReference type="SUPFAM" id="SSF158472">
    <property type="entry name" value="HAMP domain-like"/>
    <property type="match status" value="1"/>
</dbReference>
<gene>
    <name evidence="13" type="ORF">OCV66_03610</name>
</gene>
<evidence type="ECO:0000256" key="1">
    <source>
        <dbReference type="ARBA" id="ARBA00000085"/>
    </source>
</evidence>
<dbReference type="InterPro" id="IPR013656">
    <property type="entry name" value="PAS_4"/>
</dbReference>
<keyword evidence="14" id="KW-1185">Reference proteome</keyword>
<keyword evidence="10" id="KW-0812">Transmembrane</keyword>
<dbReference type="PANTHER" id="PTHR42878">
    <property type="entry name" value="TWO-COMPONENT HISTIDINE KINASE"/>
    <property type="match status" value="1"/>
</dbReference>
<evidence type="ECO:0000259" key="11">
    <source>
        <dbReference type="PROSITE" id="PS50109"/>
    </source>
</evidence>
<keyword evidence="4" id="KW-0597">Phosphoprotein</keyword>
<dbReference type="SUPFAM" id="SSF47384">
    <property type="entry name" value="Homodimeric domain of signal transducing histidine kinase"/>
    <property type="match status" value="1"/>
</dbReference>
<dbReference type="EMBL" id="JAOQJE010000002">
    <property type="protein sequence ID" value="MCU6788179.1"/>
    <property type="molecule type" value="Genomic_DNA"/>
</dbReference>
<dbReference type="InterPro" id="IPR036097">
    <property type="entry name" value="HisK_dim/P_sf"/>
</dbReference>
<dbReference type="CDD" id="cd00082">
    <property type="entry name" value="HisKA"/>
    <property type="match status" value="1"/>
</dbReference>
<dbReference type="InterPro" id="IPR036890">
    <property type="entry name" value="HATPase_C_sf"/>
</dbReference>
<dbReference type="PRINTS" id="PR00344">
    <property type="entry name" value="BCTRLSENSOR"/>
</dbReference>
<evidence type="ECO:0000259" key="12">
    <source>
        <dbReference type="PROSITE" id="PS50885"/>
    </source>
</evidence>
<sequence length="593" mass="65262">MFRSLHMKLVLILVLMIVSVMAVVGTFLINSVSTFYIDSFYEDMQNVFNQTDVMQSLENAAQAGTTDIQTVVDSYEGQLGIDNYRTYYILDSQGRVLASSNALREASFTRTSNVISAMAGETGTRSSVADSVMDVAVPIRAGDGDQVDYIVYIADDKREVSDMSWRFFQIVMQAMMFGLLAAILLSFLLSKTITTPIERITEGARSIAKGNFDQELGVQSSDEIGELTRSFNYMAGQLKNTVGEVQGERDKLNTLFLHMTDGVAAFTTAGRLIHMNPATESLLGVRVEDGLTFDEMFVDLDMPNSDETAMRSFLTSEITRFGRVLSVTLAPYGALDGEGGVIAVIHDITEQRRLDDARREFVANVSHELRTPLTNIRSYTETLLDAAGDIPIDTEKQFLGVISSESERMARIVTDLLTLSKLDYGRMELRMTRFPLGDMLKNVANAMKFTAEDSGHELTVDTPDDLPQIVGDRERIEQVVVNILSNAVKYTPAGGHVRLSARMAGANRVRITVEDDGVGIPAADVPRLFERFYRVDKARSREAGGTGLGLAIAKEIVEQHEGKIALASEYGKGTTVTITLPTDLIPNREEGPV</sequence>
<comment type="subcellular location">
    <subcellularLocation>
        <location evidence="2">Membrane</location>
    </subcellularLocation>
</comment>
<dbReference type="RefSeq" id="WP_147573796.1">
    <property type="nucleotide sequence ID" value="NZ_JAOQJE010000002.1"/>
</dbReference>
<reference evidence="13 14" key="1">
    <citation type="journal article" date="2021" name="ISME Commun">
        <title>Automated analysis of genomic sequences facilitates high-throughput and comprehensive description of bacteria.</title>
        <authorList>
            <person name="Hitch T.C.A."/>
        </authorList>
    </citation>
    <scope>NUCLEOTIDE SEQUENCE [LARGE SCALE GENOMIC DNA]</scope>
    <source>
        <strain evidence="13 14">Sanger_34</strain>
    </source>
</reference>